<feature type="non-terminal residue" evidence="1">
    <location>
        <position position="68"/>
    </location>
</feature>
<dbReference type="EMBL" id="HADZ01002076">
    <property type="protein sequence ID" value="SBP66017.1"/>
    <property type="molecule type" value="Transcribed_RNA"/>
</dbReference>
<organism evidence="1">
    <name type="scientific">Nothobranchius kadleci</name>
    <name type="common">African annual killifish</name>
    <dbReference type="NCBI Taxonomy" id="1051664"/>
    <lineage>
        <taxon>Eukaryota</taxon>
        <taxon>Metazoa</taxon>
        <taxon>Chordata</taxon>
        <taxon>Craniata</taxon>
        <taxon>Vertebrata</taxon>
        <taxon>Euteleostomi</taxon>
        <taxon>Actinopterygii</taxon>
        <taxon>Neopterygii</taxon>
        <taxon>Teleostei</taxon>
        <taxon>Neoteleostei</taxon>
        <taxon>Acanthomorphata</taxon>
        <taxon>Ovalentaria</taxon>
        <taxon>Atherinomorphae</taxon>
        <taxon>Cyprinodontiformes</taxon>
        <taxon>Nothobranchiidae</taxon>
        <taxon>Nothobranchius</taxon>
    </lineage>
</organism>
<proteinExistence type="predicted"/>
<feature type="non-terminal residue" evidence="1">
    <location>
        <position position="1"/>
    </location>
</feature>
<reference evidence="1" key="1">
    <citation type="submission" date="2016-05" db="EMBL/GenBank/DDBJ databases">
        <authorList>
            <person name="Lavstsen T."/>
            <person name="Jespersen J.S."/>
        </authorList>
    </citation>
    <scope>NUCLEOTIDE SEQUENCE</scope>
    <source>
        <tissue evidence="1">Brain</tissue>
    </source>
</reference>
<evidence type="ECO:0000313" key="1">
    <source>
        <dbReference type="EMBL" id="SBP66017.1"/>
    </source>
</evidence>
<name>A0A1A8BEL6_NOTKA</name>
<dbReference type="AlphaFoldDB" id="A0A1A8BEL6"/>
<accession>A0A1A8BEL6</accession>
<sequence length="68" mass="7181">KVLLPSQPGDIQILSAAADGRSAVGGDRGRWRQGAIHSGRGVRRGAIGINLQTARRTEKEFIIDGLCG</sequence>
<reference evidence="1" key="2">
    <citation type="submission" date="2016-06" db="EMBL/GenBank/DDBJ databases">
        <title>The genome of a short-lived fish provides insights into sex chromosome evolution and the genetic control of aging.</title>
        <authorList>
            <person name="Reichwald K."/>
            <person name="Felder M."/>
            <person name="Petzold A."/>
            <person name="Koch P."/>
            <person name="Groth M."/>
            <person name="Platzer M."/>
        </authorList>
    </citation>
    <scope>NUCLEOTIDE SEQUENCE</scope>
    <source>
        <tissue evidence="1">Brain</tissue>
    </source>
</reference>
<protein>
    <submittedName>
        <fullName evidence="1">Family with sequence similarity 3, member C</fullName>
    </submittedName>
</protein>
<gene>
    <name evidence="1" type="primary">FAM3C</name>
</gene>